<evidence type="ECO:0000313" key="2">
    <source>
        <dbReference type="EMBL" id="QOR72990.1"/>
    </source>
</evidence>
<dbReference type="RefSeq" id="WP_073177639.1">
    <property type="nucleotide sequence ID" value="NZ_CP063145.1"/>
</dbReference>
<name>A0A1M6AJ05_9FLAO</name>
<protein>
    <submittedName>
        <fullName evidence="3">Helix-turn-helix domain-containing protein</fullName>
    </submittedName>
</protein>
<dbReference type="STRING" id="1118202.SAMN05443429_101308"/>
<dbReference type="Proteomes" id="UP000593605">
    <property type="component" value="Chromosome"/>
</dbReference>
<dbReference type="Pfam" id="PF12728">
    <property type="entry name" value="HTH_17"/>
    <property type="match status" value="1"/>
</dbReference>
<dbReference type="SUPFAM" id="SSF46955">
    <property type="entry name" value="Putative DNA-binding domain"/>
    <property type="match status" value="1"/>
</dbReference>
<dbReference type="EMBL" id="CP063145">
    <property type="protein sequence ID" value="QOR72990.1"/>
    <property type="molecule type" value="Genomic_DNA"/>
</dbReference>
<evidence type="ECO:0000313" key="3">
    <source>
        <dbReference type="EMBL" id="SHI36465.1"/>
    </source>
</evidence>
<dbReference type="InterPro" id="IPR009061">
    <property type="entry name" value="DNA-bd_dom_put_sf"/>
</dbReference>
<dbReference type="Proteomes" id="UP000184335">
    <property type="component" value="Unassembled WGS sequence"/>
</dbReference>
<keyword evidence="4" id="KW-1185">Reference proteome</keyword>
<dbReference type="InterPro" id="IPR041657">
    <property type="entry name" value="HTH_17"/>
</dbReference>
<gene>
    <name evidence="2" type="ORF">IMZ16_05420</name>
    <name evidence="3" type="ORF">SAMN05443429_101308</name>
</gene>
<dbReference type="EMBL" id="FQYI01000001">
    <property type="protein sequence ID" value="SHI36465.1"/>
    <property type="molecule type" value="Genomic_DNA"/>
</dbReference>
<dbReference type="AlphaFoldDB" id="A0A1M6AJ05"/>
<feature type="domain" description="Helix-turn-helix" evidence="1">
    <location>
        <begin position="36"/>
        <end position="79"/>
    </location>
</feature>
<evidence type="ECO:0000313" key="5">
    <source>
        <dbReference type="Proteomes" id="UP000593605"/>
    </source>
</evidence>
<dbReference type="KEGG" id="civ:IMZ16_05420"/>
<reference evidence="2 5" key="2">
    <citation type="submission" date="2020-10" db="EMBL/GenBank/DDBJ databases">
        <title>Complete genome of Cruoricapor ignavus strain M1214 isolated from the blood culture of a febrile patient.</title>
        <authorList>
            <person name="Guglielmino C.J.D."/>
        </authorList>
    </citation>
    <scope>NUCLEOTIDE SEQUENCE [LARGE SCALE GENOMIC DNA]</scope>
    <source>
        <strain evidence="2 5">M1214</strain>
    </source>
</reference>
<proteinExistence type="predicted"/>
<accession>A0A1M6AJ05</accession>
<reference evidence="3 4" key="1">
    <citation type="submission" date="2016-11" db="EMBL/GenBank/DDBJ databases">
        <authorList>
            <person name="Jaros S."/>
            <person name="Januszkiewicz K."/>
            <person name="Wedrychowicz H."/>
        </authorList>
    </citation>
    <scope>NUCLEOTIDE SEQUENCE [LARGE SCALE GENOMIC DNA]</scope>
    <source>
        <strain evidence="3 4">DSM 25479</strain>
    </source>
</reference>
<organism evidence="3 4">
    <name type="scientific">Cruoricaptor ignavus</name>
    <dbReference type="NCBI Taxonomy" id="1118202"/>
    <lineage>
        <taxon>Bacteria</taxon>
        <taxon>Pseudomonadati</taxon>
        <taxon>Bacteroidota</taxon>
        <taxon>Flavobacteriia</taxon>
        <taxon>Flavobacteriales</taxon>
        <taxon>Weeksellaceae</taxon>
        <taxon>Cruoricaptor</taxon>
    </lineage>
</organism>
<evidence type="ECO:0000313" key="4">
    <source>
        <dbReference type="Proteomes" id="UP000184335"/>
    </source>
</evidence>
<evidence type="ECO:0000259" key="1">
    <source>
        <dbReference type="Pfam" id="PF12728"/>
    </source>
</evidence>
<sequence>MIQEKGASQVQSMLEQILTELRELKGGQAAGEHTEYMTQQQAAAYTGMCRTSLYKLRKAGVLKRYGTGRKVMYLRGELNGIMQETEKHTGREKS</sequence>